<accession>A0A9J6P7T1</accession>
<dbReference type="Gene3D" id="3.60.60.10">
    <property type="entry name" value="Penicillin V Acylase, Chain A"/>
    <property type="match status" value="1"/>
</dbReference>
<sequence>MTLPILELGDDPFERGVAHGRFMGAKIAETLEIYLRRFEAGGISREAAAVEGRAWVDFMASDNPEYFREMEGVAEGCGLPLGDIAVLNARYEITYGVFSSEARLAEGRMEEPDGCTSFGLMPSVTAHGGTLIGQNWDWLDGLRGRTFIMRVRRKEKPDFIGYAEAGIVGCKMAINEAGIGLCINGLVTAEDGQNQYRKPVHVRCRETIDADRMDLAIYPFLNTSRVCSTNVLIGQAEGEILNFELSPNAHQVLYPSAGIVVHANHMKHPSSIASRMEWIAPNTLYRDVRVERTLRAASPRIDMGAIEQALTDHYGYPAAVCRHPDPALPEARHVSTVAALVLDLDARVLHASAGTPCTHPMNAYALYPDALERSAAIA</sequence>
<protein>
    <submittedName>
        <fullName evidence="2">C45 family peptidase</fullName>
    </submittedName>
</protein>
<dbReference type="RefSeq" id="WP_269331079.1">
    <property type="nucleotide sequence ID" value="NZ_JAMZFT010000001.1"/>
</dbReference>
<name>A0A9J6P7T1_9PROT</name>
<proteinExistence type="predicted"/>
<dbReference type="EMBL" id="JAMZFT010000001">
    <property type="protein sequence ID" value="MCP1335124.1"/>
    <property type="molecule type" value="Genomic_DNA"/>
</dbReference>
<organism evidence="2 3">
    <name type="scientific">Futiania mangrovi</name>
    <dbReference type="NCBI Taxonomy" id="2959716"/>
    <lineage>
        <taxon>Bacteria</taxon>
        <taxon>Pseudomonadati</taxon>
        <taxon>Pseudomonadota</taxon>
        <taxon>Alphaproteobacteria</taxon>
        <taxon>Futianiales</taxon>
        <taxon>Futianiaceae</taxon>
        <taxon>Futiania</taxon>
    </lineage>
</organism>
<evidence type="ECO:0000313" key="2">
    <source>
        <dbReference type="EMBL" id="MCP1335124.1"/>
    </source>
</evidence>
<dbReference type="PANTHER" id="PTHR34180">
    <property type="entry name" value="PEPTIDASE C45"/>
    <property type="match status" value="1"/>
</dbReference>
<dbReference type="AlphaFoldDB" id="A0A9J6P7T1"/>
<gene>
    <name evidence="2" type="ORF">NJQ99_01735</name>
</gene>
<dbReference type="InterPro" id="IPR005079">
    <property type="entry name" value="Peptidase_C45_hydrolase"/>
</dbReference>
<dbReference type="Pfam" id="PF03417">
    <property type="entry name" value="AAT"/>
    <property type="match status" value="1"/>
</dbReference>
<dbReference type="PANTHER" id="PTHR34180:SF1">
    <property type="entry name" value="BETA-ALANYL-DOPAMINE_CARCININE HYDROLASE"/>
    <property type="match status" value="1"/>
</dbReference>
<dbReference type="InterPro" id="IPR047794">
    <property type="entry name" value="C45_proenzyme-like"/>
</dbReference>
<dbReference type="Gene3D" id="1.10.10.2120">
    <property type="match status" value="1"/>
</dbReference>
<dbReference type="NCBIfam" id="NF040521">
    <property type="entry name" value="C45_proenzyme"/>
    <property type="match status" value="1"/>
</dbReference>
<reference evidence="2" key="1">
    <citation type="submission" date="2022-06" db="EMBL/GenBank/DDBJ databases">
        <title>Isolation and Genomics of Futiania mangrovii gen. nov., sp. nov., a Rare and Metabolically-versatile member in the Class Alphaproteobacteria.</title>
        <authorList>
            <person name="Liu L."/>
            <person name="Huang W.-C."/>
            <person name="Pan J."/>
            <person name="Li J."/>
            <person name="Huang Y."/>
            <person name="Du H."/>
            <person name="Liu Y."/>
            <person name="Li M."/>
        </authorList>
    </citation>
    <scope>NUCLEOTIDE SEQUENCE</scope>
    <source>
        <strain evidence="2">FT118</strain>
    </source>
</reference>
<dbReference type="Proteomes" id="UP001055804">
    <property type="component" value="Unassembled WGS sequence"/>
</dbReference>
<evidence type="ECO:0000313" key="3">
    <source>
        <dbReference type="Proteomes" id="UP001055804"/>
    </source>
</evidence>
<feature type="domain" description="Peptidase C45 hydrolase" evidence="1">
    <location>
        <begin position="127"/>
        <end position="323"/>
    </location>
</feature>
<evidence type="ECO:0000259" key="1">
    <source>
        <dbReference type="Pfam" id="PF03417"/>
    </source>
</evidence>
<keyword evidence="3" id="KW-1185">Reference proteome</keyword>
<comment type="caution">
    <text evidence="2">The sequence shown here is derived from an EMBL/GenBank/DDBJ whole genome shotgun (WGS) entry which is preliminary data.</text>
</comment>
<dbReference type="InterPro" id="IPR047801">
    <property type="entry name" value="Peptidase_C45"/>
</dbReference>